<dbReference type="InterPro" id="IPR036388">
    <property type="entry name" value="WH-like_DNA-bd_sf"/>
</dbReference>
<dbReference type="Proteomes" id="UP000036923">
    <property type="component" value="Unassembled WGS sequence"/>
</dbReference>
<organism evidence="7 8">
    <name type="scientific">Pseudobacteroides cellulosolvens ATCC 35603 = DSM 2933</name>
    <dbReference type="NCBI Taxonomy" id="398512"/>
    <lineage>
        <taxon>Bacteria</taxon>
        <taxon>Bacillati</taxon>
        <taxon>Bacillota</taxon>
        <taxon>Clostridia</taxon>
        <taxon>Eubacteriales</taxon>
        <taxon>Oscillospiraceae</taxon>
        <taxon>Pseudobacteroides</taxon>
    </lineage>
</organism>
<dbReference type="Pfam" id="PF08281">
    <property type="entry name" value="Sigma70_r4_2"/>
    <property type="match status" value="1"/>
</dbReference>
<dbReference type="eggNOG" id="COG1595">
    <property type="taxonomic scope" value="Bacteria"/>
</dbReference>
<keyword evidence="4" id="KW-0804">Transcription</keyword>
<dbReference type="EMBL" id="LGTC01000001">
    <property type="protein sequence ID" value="KNY28154.1"/>
    <property type="molecule type" value="Genomic_DNA"/>
</dbReference>
<keyword evidence="2" id="KW-0805">Transcription regulation</keyword>
<accession>A0A0L6JQT0</accession>
<dbReference type="GO" id="GO:0003677">
    <property type="term" value="F:DNA binding"/>
    <property type="evidence" value="ECO:0007669"/>
    <property type="project" value="InterPro"/>
</dbReference>
<evidence type="ECO:0000256" key="2">
    <source>
        <dbReference type="ARBA" id="ARBA00023015"/>
    </source>
</evidence>
<comment type="similarity">
    <text evidence="1">Belongs to the sigma-70 factor family. ECF subfamily.</text>
</comment>
<dbReference type="InterPro" id="IPR013324">
    <property type="entry name" value="RNA_pol_sigma_r3/r4-like"/>
</dbReference>
<dbReference type="PANTHER" id="PTHR43133">
    <property type="entry name" value="RNA POLYMERASE ECF-TYPE SIGMA FACTO"/>
    <property type="match status" value="1"/>
</dbReference>
<dbReference type="InterPro" id="IPR013325">
    <property type="entry name" value="RNA_pol_sigma_r2"/>
</dbReference>
<evidence type="ECO:0000256" key="4">
    <source>
        <dbReference type="ARBA" id="ARBA00023163"/>
    </source>
</evidence>
<gene>
    <name evidence="7" type="ORF">Bccel_3425</name>
</gene>
<dbReference type="PATRIC" id="fig|398512.5.peg.3588"/>
<dbReference type="CDD" id="cd06171">
    <property type="entry name" value="Sigma70_r4"/>
    <property type="match status" value="1"/>
</dbReference>
<dbReference type="Gene3D" id="1.10.10.10">
    <property type="entry name" value="Winged helix-like DNA-binding domain superfamily/Winged helix DNA-binding domain"/>
    <property type="match status" value="1"/>
</dbReference>
<evidence type="ECO:0000313" key="7">
    <source>
        <dbReference type="EMBL" id="KNY28154.1"/>
    </source>
</evidence>
<keyword evidence="8" id="KW-1185">Reference proteome</keyword>
<dbReference type="GO" id="GO:0006352">
    <property type="term" value="P:DNA-templated transcription initiation"/>
    <property type="evidence" value="ECO:0007669"/>
    <property type="project" value="InterPro"/>
</dbReference>
<comment type="caution">
    <text evidence="7">The sequence shown here is derived from an EMBL/GenBank/DDBJ whole genome shotgun (WGS) entry which is preliminary data.</text>
</comment>
<dbReference type="Pfam" id="PF04542">
    <property type="entry name" value="Sigma70_r2"/>
    <property type="match status" value="1"/>
</dbReference>
<dbReference type="InterPro" id="IPR014284">
    <property type="entry name" value="RNA_pol_sigma-70_dom"/>
</dbReference>
<evidence type="ECO:0000313" key="8">
    <source>
        <dbReference type="Proteomes" id="UP000036923"/>
    </source>
</evidence>
<evidence type="ECO:0000259" key="5">
    <source>
        <dbReference type="Pfam" id="PF04542"/>
    </source>
</evidence>
<dbReference type="Gene3D" id="1.10.1740.10">
    <property type="match status" value="1"/>
</dbReference>
<dbReference type="STRING" id="398512.Bccel_3425"/>
<dbReference type="RefSeq" id="WP_036939189.1">
    <property type="nucleotide sequence ID" value="NZ_JQKC01000008.1"/>
</dbReference>
<dbReference type="SUPFAM" id="SSF88946">
    <property type="entry name" value="Sigma2 domain of RNA polymerase sigma factors"/>
    <property type="match status" value="1"/>
</dbReference>
<reference evidence="8" key="1">
    <citation type="submission" date="2015-07" db="EMBL/GenBank/DDBJ databases">
        <title>Near-Complete Genome Sequence of the Cellulolytic Bacterium Bacteroides (Pseudobacteroides) cellulosolvens ATCC 35603.</title>
        <authorList>
            <person name="Dassa B."/>
            <person name="Utturkar S.M."/>
            <person name="Klingeman D.M."/>
            <person name="Hurt R.A."/>
            <person name="Keller M."/>
            <person name="Xu J."/>
            <person name="Reddy Y.H.K."/>
            <person name="Borovok I."/>
            <person name="Grinberg I.R."/>
            <person name="Lamed R."/>
            <person name="Zhivin O."/>
            <person name="Bayer E.A."/>
            <person name="Brown S.D."/>
        </authorList>
    </citation>
    <scope>NUCLEOTIDE SEQUENCE [LARGE SCALE GENOMIC DNA]</scope>
    <source>
        <strain evidence="8">DSM 2933</strain>
    </source>
</reference>
<proteinExistence type="inferred from homology"/>
<dbReference type="InterPro" id="IPR007627">
    <property type="entry name" value="RNA_pol_sigma70_r2"/>
</dbReference>
<dbReference type="AlphaFoldDB" id="A0A0L6JQT0"/>
<feature type="domain" description="RNA polymerase sigma-70 region 2" evidence="5">
    <location>
        <begin position="21"/>
        <end position="88"/>
    </location>
</feature>
<dbReference type="NCBIfam" id="TIGR02937">
    <property type="entry name" value="sigma70-ECF"/>
    <property type="match status" value="1"/>
</dbReference>
<protein>
    <submittedName>
        <fullName evidence="7">RNA polymerase, sigma-24 subunit, RpoE, ECF subfamily</fullName>
    </submittedName>
</protein>
<evidence type="ECO:0000256" key="1">
    <source>
        <dbReference type="ARBA" id="ARBA00010641"/>
    </source>
</evidence>
<sequence>MEKIDLIRQCQTGDKDSLGKLYRIYSQNALGTAYLISNSRGIAEDIVQEAFIQCFKHIRNLRDPQTFDAWFYKILVTTGWRMVKKHNRYMSAESRNIDESASVSNFNNDFDAFANSLSLKQALNKLSFPLKTVVILFYYNQMPIKDIAKITGCFQGTVKSRLHNARKQLYYELCGELKEGAYLEKSLDIYKRKGYNLNGKHG</sequence>
<keyword evidence="3" id="KW-0731">Sigma factor</keyword>
<dbReference type="InterPro" id="IPR039425">
    <property type="entry name" value="RNA_pol_sigma-70-like"/>
</dbReference>
<dbReference type="InterPro" id="IPR013249">
    <property type="entry name" value="RNA_pol_sigma70_r4_t2"/>
</dbReference>
<evidence type="ECO:0000256" key="3">
    <source>
        <dbReference type="ARBA" id="ARBA00023082"/>
    </source>
</evidence>
<dbReference type="SUPFAM" id="SSF88659">
    <property type="entry name" value="Sigma3 and sigma4 domains of RNA polymerase sigma factors"/>
    <property type="match status" value="1"/>
</dbReference>
<dbReference type="GO" id="GO:0016987">
    <property type="term" value="F:sigma factor activity"/>
    <property type="evidence" value="ECO:0007669"/>
    <property type="project" value="UniProtKB-KW"/>
</dbReference>
<dbReference type="OrthoDB" id="2080364at2"/>
<dbReference type="PANTHER" id="PTHR43133:SF60">
    <property type="entry name" value="RNA POLYMERASE SIGMA FACTOR SIGV"/>
    <property type="match status" value="1"/>
</dbReference>
<name>A0A0L6JQT0_9FIRM</name>
<evidence type="ECO:0000259" key="6">
    <source>
        <dbReference type="Pfam" id="PF08281"/>
    </source>
</evidence>
<feature type="domain" description="RNA polymerase sigma factor 70 region 4 type 2" evidence="6">
    <location>
        <begin position="118"/>
        <end position="169"/>
    </location>
</feature>